<comment type="caution">
    <text evidence="9">The sequence shown here is derived from an EMBL/GenBank/DDBJ whole genome shotgun (WGS) entry which is preliminary data.</text>
</comment>
<name>A0AAD4HYP3_9PEZI</name>
<dbReference type="GO" id="GO:0016020">
    <property type="term" value="C:membrane"/>
    <property type="evidence" value="ECO:0007669"/>
    <property type="project" value="UniProtKB-SubCell"/>
</dbReference>
<dbReference type="InterPro" id="IPR049326">
    <property type="entry name" value="Rhodopsin_dom_fungi"/>
</dbReference>
<evidence type="ECO:0000256" key="4">
    <source>
        <dbReference type="ARBA" id="ARBA00023136"/>
    </source>
</evidence>
<dbReference type="EMBL" id="JAHCVI010000003">
    <property type="protein sequence ID" value="KAG7287550.1"/>
    <property type="molecule type" value="Genomic_DNA"/>
</dbReference>
<evidence type="ECO:0000313" key="10">
    <source>
        <dbReference type="Proteomes" id="UP001197093"/>
    </source>
</evidence>
<gene>
    <name evidence="9" type="ORF">NEMBOFW57_007062</name>
</gene>
<accession>A0AAD4HYP3</accession>
<evidence type="ECO:0000256" key="3">
    <source>
        <dbReference type="ARBA" id="ARBA00022989"/>
    </source>
</evidence>
<evidence type="ECO:0000313" key="9">
    <source>
        <dbReference type="EMBL" id="KAG7287550.1"/>
    </source>
</evidence>
<keyword evidence="4 7" id="KW-0472">Membrane</keyword>
<keyword evidence="10" id="KW-1185">Reference proteome</keyword>
<organism evidence="9 10">
    <name type="scientific">Staphylotrichum longicolle</name>
    <dbReference type="NCBI Taxonomy" id="669026"/>
    <lineage>
        <taxon>Eukaryota</taxon>
        <taxon>Fungi</taxon>
        <taxon>Dikarya</taxon>
        <taxon>Ascomycota</taxon>
        <taxon>Pezizomycotina</taxon>
        <taxon>Sordariomycetes</taxon>
        <taxon>Sordariomycetidae</taxon>
        <taxon>Sordariales</taxon>
        <taxon>Chaetomiaceae</taxon>
        <taxon>Staphylotrichum</taxon>
    </lineage>
</organism>
<sequence>MSTTLHLSVGSSTITQECQLTAPQALLVCYTAATTVAAQYGFGRNMQDIADVDDLVHAILFEAIGQTFAVVVLCVVADFVFALFPWVFLWNLQMNQREKIVIAASLSLGLLYVFPTLTVTHRHDTVGLIVWSAAEIAVTMICIGIPVCRPLYKRWLEKLSTYRSRSGTASSGYQRQQHKDQNGEGSDGPRYGLRTFGGGTMPGASQWRPQTGGEDSSNDAISESRRKSWRRGYSLDGTRVHMVGKIGEHSDSDGDQKQGRKHGDEFGEVRLGINGPFNHATAVGGAGWNGSEEEILGFELRAGGRGSGCKKRQSDLESGRAHGHGKTSIQVTDEWRVDRSGTMDK</sequence>
<dbReference type="PANTHER" id="PTHR33048:SF93">
    <property type="entry name" value="INTEGRAL MEMBRANE PROTEIN"/>
    <property type="match status" value="1"/>
</dbReference>
<comment type="similarity">
    <text evidence="5">Belongs to the SAT4 family.</text>
</comment>
<comment type="subcellular location">
    <subcellularLocation>
        <location evidence="1">Membrane</location>
        <topology evidence="1">Multi-pass membrane protein</topology>
    </subcellularLocation>
</comment>
<evidence type="ECO:0000256" key="5">
    <source>
        <dbReference type="ARBA" id="ARBA00038359"/>
    </source>
</evidence>
<dbReference type="Proteomes" id="UP001197093">
    <property type="component" value="Unassembled WGS sequence"/>
</dbReference>
<feature type="transmembrane region" description="Helical" evidence="7">
    <location>
        <begin position="100"/>
        <end position="120"/>
    </location>
</feature>
<evidence type="ECO:0000256" key="7">
    <source>
        <dbReference type="SAM" id="Phobius"/>
    </source>
</evidence>
<feature type="transmembrane region" description="Helical" evidence="7">
    <location>
        <begin position="126"/>
        <end position="148"/>
    </location>
</feature>
<feature type="compositionally biased region" description="Basic and acidic residues" evidence="6">
    <location>
        <begin position="333"/>
        <end position="345"/>
    </location>
</feature>
<feature type="domain" description="Rhodopsin" evidence="8">
    <location>
        <begin position="68"/>
        <end position="154"/>
    </location>
</feature>
<dbReference type="AlphaFoldDB" id="A0AAD4HYP3"/>
<feature type="region of interest" description="Disordered" evidence="6">
    <location>
        <begin position="299"/>
        <end position="345"/>
    </location>
</feature>
<dbReference type="PANTHER" id="PTHR33048">
    <property type="entry name" value="PTH11-LIKE INTEGRAL MEMBRANE PROTEIN (AFU_ORTHOLOGUE AFUA_5G11245)"/>
    <property type="match status" value="1"/>
</dbReference>
<dbReference type="Pfam" id="PF20684">
    <property type="entry name" value="Fung_rhodopsin"/>
    <property type="match status" value="1"/>
</dbReference>
<proteinExistence type="inferred from homology"/>
<reference evidence="9" key="1">
    <citation type="submission" date="2023-02" db="EMBL/GenBank/DDBJ databases">
        <authorList>
            <person name="Palmer J.M."/>
        </authorList>
    </citation>
    <scope>NUCLEOTIDE SEQUENCE</scope>
    <source>
        <strain evidence="9">FW57</strain>
    </source>
</reference>
<evidence type="ECO:0000256" key="6">
    <source>
        <dbReference type="SAM" id="MobiDB-lite"/>
    </source>
</evidence>
<feature type="transmembrane region" description="Helical" evidence="7">
    <location>
        <begin position="63"/>
        <end position="88"/>
    </location>
</feature>
<keyword evidence="3 7" id="KW-1133">Transmembrane helix</keyword>
<feature type="compositionally biased region" description="Polar residues" evidence="6">
    <location>
        <begin position="207"/>
        <end position="221"/>
    </location>
</feature>
<evidence type="ECO:0000256" key="1">
    <source>
        <dbReference type="ARBA" id="ARBA00004141"/>
    </source>
</evidence>
<feature type="compositionally biased region" description="Polar residues" evidence="6">
    <location>
        <begin position="166"/>
        <end position="175"/>
    </location>
</feature>
<protein>
    <recommendedName>
        <fullName evidence="8">Rhodopsin domain-containing protein</fullName>
    </recommendedName>
</protein>
<evidence type="ECO:0000259" key="8">
    <source>
        <dbReference type="Pfam" id="PF20684"/>
    </source>
</evidence>
<evidence type="ECO:0000256" key="2">
    <source>
        <dbReference type="ARBA" id="ARBA00022692"/>
    </source>
</evidence>
<dbReference type="InterPro" id="IPR052337">
    <property type="entry name" value="SAT4-like"/>
</dbReference>
<feature type="region of interest" description="Disordered" evidence="6">
    <location>
        <begin position="166"/>
        <end position="226"/>
    </location>
</feature>
<keyword evidence="2 7" id="KW-0812">Transmembrane</keyword>